<sequence>MYKQYKKLFKPLSWWEKLFKTRLDKNIYGGDYKYKKYYIPAGYNIISLLEIYYFPIGYKDIFAKIFEYYVNNIKLDLEYAILIKKISIEEIYNLFISSKSVQKEILALIEFRKNRAELPIQKYKENLGIGV</sequence>
<dbReference type="EMBL" id="BK015821">
    <property type="protein sequence ID" value="DAE26606.1"/>
    <property type="molecule type" value="Genomic_DNA"/>
</dbReference>
<name>A0A8S5R588_9CAUD</name>
<accession>A0A8S5R588</accession>
<protein>
    <submittedName>
        <fullName evidence="1">Uncharacterized protein</fullName>
    </submittedName>
</protein>
<reference evidence="1" key="1">
    <citation type="journal article" date="2021" name="Proc. Natl. Acad. Sci. U.S.A.">
        <title>A Catalog of Tens of Thousands of Viruses from Human Metagenomes Reveals Hidden Associations with Chronic Diseases.</title>
        <authorList>
            <person name="Tisza M.J."/>
            <person name="Buck C.B."/>
        </authorList>
    </citation>
    <scope>NUCLEOTIDE SEQUENCE</scope>
    <source>
        <strain evidence="1">CtaCq7</strain>
    </source>
</reference>
<proteinExistence type="predicted"/>
<evidence type="ECO:0000313" key="1">
    <source>
        <dbReference type="EMBL" id="DAE26606.1"/>
    </source>
</evidence>
<organism evidence="1">
    <name type="scientific">Ackermannviridae sp. ctaCq7</name>
    <dbReference type="NCBI Taxonomy" id="2827294"/>
    <lineage>
        <taxon>Viruses</taxon>
        <taxon>Duplodnaviria</taxon>
        <taxon>Heunggongvirae</taxon>
        <taxon>Uroviricota</taxon>
        <taxon>Caudoviricetes</taxon>
        <taxon>Pantevenvirales</taxon>
        <taxon>Ackermannviridae</taxon>
    </lineage>
</organism>